<keyword evidence="5 9" id="KW-1133">Transmembrane helix</keyword>
<evidence type="ECO:0000256" key="2">
    <source>
        <dbReference type="ARBA" id="ARBA00006337"/>
    </source>
</evidence>
<dbReference type="PROSITE" id="PS51371">
    <property type="entry name" value="CBS"/>
    <property type="match status" value="2"/>
</dbReference>
<dbReference type="GO" id="GO:0005886">
    <property type="term" value="C:plasma membrane"/>
    <property type="evidence" value="ECO:0007669"/>
    <property type="project" value="TreeGrafter"/>
</dbReference>
<dbReference type="PANTHER" id="PTHR22777:SF17">
    <property type="entry name" value="UPF0053 PROTEIN SLL0260"/>
    <property type="match status" value="1"/>
</dbReference>
<dbReference type="InterPro" id="IPR046342">
    <property type="entry name" value="CBS_dom_sf"/>
</dbReference>
<dbReference type="InterPro" id="IPR016169">
    <property type="entry name" value="FAD-bd_PCMH_sub2"/>
</dbReference>
<dbReference type="SUPFAM" id="SSF54631">
    <property type="entry name" value="CBS-domain pair"/>
    <property type="match status" value="1"/>
</dbReference>
<evidence type="ECO:0000256" key="7">
    <source>
        <dbReference type="ARBA" id="ARBA00023136"/>
    </source>
</evidence>
<dbReference type="InterPro" id="IPR036318">
    <property type="entry name" value="FAD-bd_PCMH-like_sf"/>
</dbReference>
<feature type="transmembrane region" description="Helical" evidence="10">
    <location>
        <begin position="114"/>
        <end position="133"/>
    </location>
</feature>
<evidence type="ECO:0000259" key="12">
    <source>
        <dbReference type="PROSITE" id="PS51846"/>
    </source>
</evidence>
<evidence type="ECO:0000256" key="1">
    <source>
        <dbReference type="ARBA" id="ARBA00004141"/>
    </source>
</evidence>
<evidence type="ECO:0000259" key="11">
    <source>
        <dbReference type="PROSITE" id="PS51371"/>
    </source>
</evidence>
<reference evidence="13 14" key="2">
    <citation type="submission" date="2008-11" db="EMBL/GenBank/DDBJ databases">
        <authorList>
            <person name="Fulton L."/>
            <person name="Clifton S."/>
            <person name="Fulton B."/>
            <person name="Xu J."/>
            <person name="Minx P."/>
            <person name="Pepin K.H."/>
            <person name="Johnson M."/>
            <person name="Bhonagiri V."/>
            <person name="Nash W.E."/>
            <person name="Mardis E.R."/>
            <person name="Wilson R.K."/>
        </authorList>
    </citation>
    <scope>NUCLEOTIDE SEQUENCE [LARGE SCALE GENOMIC DNA]</scope>
    <source>
        <strain evidence="13 14">ATCC 43243</strain>
    </source>
</reference>
<protein>
    <recommendedName>
        <fullName evidence="15">Hemolysin</fullName>
    </recommendedName>
</protein>
<proteinExistence type="inferred from homology"/>
<dbReference type="AlphaFoldDB" id="B7AQN3"/>
<dbReference type="Proteomes" id="UP000003136">
    <property type="component" value="Unassembled WGS sequence"/>
</dbReference>
<accession>B7AQN3</accession>
<gene>
    <name evidence="13" type="ORF">BACPEC_00990</name>
</gene>
<dbReference type="Pfam" id="PF01595">
    <property type="entry name" value="CNNM"/>
    <property type="match status" value="1"/>
</dbReference>
<dbReference type="FunFam" id="3.10.580.10:FF:000002">
    <property type="entry name" value="Magnesium/cobalt efflux protein CorC"/>
    <property type="match status" value="1"/>
</dbReference>
<evidence type="ECO:0000256" key="3">
    <source>
        <dbReference type="ARBA" id="ARBA00022692"/>
    </source>
</evidence>
<dbReference type="eggNOG" id="COG1253">
    <property type="taxonomic scope" value="Bacteria"/>
</dbReference>
<evidence type="ECO:0000256" key="4">
    <source>
        <dbReference type="ARBA" id="ARBA00022737"/>
    </source>
</evidence>
<sequence>MLSAFFSSAETAYMSVNRIRIKTLADSGNKRAVKVLYILDNTSKMLSAILIGNNIVNIFASSLTTTLVSRYFNSSAVGIATGILTLAILIFGEITPKTTASVNSEKIALAYANIIKFVMFVFTPVIFIVNGMAGSLMKLLRVNTSNSKSSMTENEIRTIVEESYEDGEIETEEKKMINNVFDFGDALAKDVMIPRIDMTMADVNSTYDDIIELFKQNKYTRFPIYEGTTDNVIGILNIKDLLLYDARDDFNIREIMREPYFTYEYKNTAKLLEDLRSTSNTIAIVIDEYGSTVGIITLEDLLEEIVGEIRDEYDDDERDDIEKISDKQYHLSGAAKLDDINDILGTSFHSEEYDSIGGFIIEQLDRFPEKGDKLEFPDMTILVTATTNKRVDSVLLTLKDSSSGENSTNNAD</sequence>
<evidence type="ECO:0000256" key="6">
    <source>
        <dbReference type="ARBA" id="ARBA00023122"/>
    </source>
</evidence>
<evidence type="ECO:0000256" key="8">
    <source>
        <dbReference type="PROSITE-ProRule" id="PRU00703"/>
    </source>
</evidence>
<dbReference type="SMART" id="SM01091">
    <property type="entry name" value="CorC_HlyC"/>
    <property type="match status" value="1"/>
</dbReference>
<evidence type="ECO:0000256" key="9">
    <source>
        <dbReference type="PROSITE-ProRule" id="PRU01193"/>
    </source>
</evidence>
<feature type="transmembrane region" description="Helical" evidence="10">
    <location>
        <begin position="75"/>
        <end position="94"/>
    </location>
</feature>
<dbReference type="Pfam" id="PF00571">
    <property type="entry name" value="CBS"/>
    <property type="match status" value="2"/>
</dbReference>
<dbReference type="InterPro" id="IPR002550">
    <property type="entry name" value="CNNM"/>
</dbReference>
<keyword evidence="4" id="KW-0677">Repeat</keyword>
<dbReference type="Gene3D" id="3.10.580.10">
    <property type="entry name" value="CBS-domain"/>
    <property type="match status" value="1"/>
</dbReference>
<comment type="caution">
    <text evidence="13">The sequence shown here is derived from an EMBL/GenBank/DDBJ whole genome shotgun (WGS) entry which is preliminary data.</text>
</comment>
<feature type="domain" description="CBS" evidence="11">
    <location>
        <begin position="192"/>
        <end position="254"/>
    </location>
</feature>
<dbReference type="InterPro" id="IPR000644">
    <property type="entry name" value="CBS_dom"/>
</dbReference>
<dbReference type="HOGENOM" id="CLU_015237_4_1_9"/>
<keyword evidence="6 8" id="KW-0129">CBS domain</keyword>
<keyword evidence="7 9" id="KW-0472">Membrane</keyword>
<feature type="domain" description="CBS" evidence="11">
    <location>
        <begin position="255"/>
        <end position="312"/>
    </location>
</feature>
<dbReference type="PANTHER" id="PTHR22777">
    <property type="entry name" value="HEMOLYSIN-RELATED"/>
    <property type="match status" value="1"/>
</dbReference>
<dbReference type="GO" id="GO:0050660">
    <property type="term" value="F:flavin adenine dinucleotide binding"/>
    <property type="evidence" value="ECO:0007669"/>
    <property type="project" value="InterPro"/>
</dbReference>
<dbReference type="PROSITE" id="PS51846">
    <property type="entry name" value="CNNM"/>
    <property type="match status" value="1"/>
</dbReference>
<keyword evidence="14" id="KW-1185">Reference proteome</keyword>
<dbReference type="EMBL" id="ABVQ01000035">
    <property type="protein sequence ID" value="EEC58005.1"/>
    <property type="molecule type" value="Genomic_DNA"/>
</dbReference>
<dbReference type="CDD" id="cd04590">
    <property type="entry name" value="CBS_pair_CorC_HlyC_assoc"/>
    <property type="match status" value="1"/>
</dbReference>
<dbReference type="SUPFAM" id="SSF56176">
    <property type="entry name" value="FAD-binding/transporter-associated domain-like"/>
    <property type="match status" value="1"/>
</dbReference>
<reference evidence="13 14" key="1">
    <citation type="submission" date="2008-11" db="EMBL/GenBank/DDBJ databases">
        <title>Draft genome sequence of Bacteroides pectinophilus (ATCC 43243).</title>
        <authorList>
            <person name="Sudarsanam P."/>
            <person name="Ley R."/>
            <person name="Guruge J."/>
            <person name="Turnbaugh P.J."/>
            <person name="Mahowald M."/>
            <person name="Liep D."/>
            <person name="Gordon J."/>
        </authorList>
    </citation>
    <scope>NUCLEOTIDE SEQUENCE [LARGE SCALE GENOMIC DNA]</scope>
    <source>
        <strain evidence="13 14">ATCC 43243</strain>
    </source>
</reference>
<dbReference type="Pfam" id="PF03471">
    <property type="entry name" value="CorC_HlyC"/>
    <property type="match status" value="1"/>
</dbReference>
<dbReference type="InterPro" id="IPR005170">
    <property type="entry name" value="Transptr-assoc_dom"/>
</dbReference>
<dbReference type="InterPro" id="IPR044751">
    <property type="entry name" value="Ion_transp-like_CBS"/>
</dbReference>
<comment type="similarity">
    <text evidence="2">Belongs to the UPF0053 family.</text>
</comment>
<feature type="domain" description="CNNM transmembrane" evidence="12">
    <location>
        <begin position="1"/>
        <end position="173"/>
    </location>
</feature>
<keyword evidence="3 9" id="KW-0812">Transmembrane</keyword>
<dbReference type="Gene3D" id="3.30.465.10">
    <property type="match status" value="1"/>
</dbReference>
<dbReference type="STRING" id="483218.BACPEC_00990"/>
<feature type="transmembrane region" description="Helical" evidence="10">
    <location>
        <begin position="45"/>
        <end position="68"/>
    </location>
</feature>
<evidence type="ECO:0000256" key="10">
    <source>
        <dbReference type="SAM" id="Phobius"/>
    </source>
</evidence>
<evidence type="ECO:0000256" key="5">
    <source>
        <dbReference type="ARBA" id="ARBA00022989"/>
    </source>
</evidence>
<evidence type="ECO:0000313" key="13">
    <source>
        <dbReference type="EMBL" id="EEC58005.1"/>
    </source>
</evidence>
<name>B7AQN3_9FIRM</name>
<evidence type="ECO:0008006" key="15">
    <source>
        <dbReference type="Google" id="ProtNLM"/>
    </source>
</evidence>
<organism evidence="13 14">
    <name type="scientific">[Bacteroides] pectinophilus ATCC 43243</name>
    <dbReference type="NCBI Taxonomy" id="483218"/>
    <lineage>
        <taxon>Bacteria</taxon>
        <taxon>Bacillati</taxon>
        <taxon>Bacillota</taxon>
        <taxon>Clostridia</taxon>
        <taxon>Eubacteriales</taxon>
    </lineage>
</organism>
<comment type="subcellular location">
    <subcellularLocation>
        <location evidence="1">Membrane</location>
        <topology evidence="1">Multi-pass membrane protein</topology>
    </subcellularLocation>
</comment>
<evidence type="ECO:0000313" key="14">
    <source>
        <dbReference type="Proteomes" id="UP000003136"/>
    </source>
</evidence>